<gene>
    <name evidence="1" type="ordered locus">BLASA_0506</name>
</gene>
<dbReference type="HOGENOM" id="CLU_1674525_0_0_11"/>
<sequence length="157" mass="17196">MIDDGAFSDDGQAFAPGADRYLLRGWVELELALEGGVPVDAAHAVLSDVVVRAFGPGMFGWVAETLAAEGRDPQDLAALLDDEDLAERTLVVLHERMGEDDRAPEPPEAHLVWSAFSPHDPHGGRGAFRRAVRRRTENARRALLEPRRPRVAGRRDG</sequence>
<reference evidence="1 2" key="1">
    <citation type="journal article" date="2012" name="J. Bacteriol.">
        <title>Genome Sequence of Blastococcus saxobsidens DD2, a Stone-Inhabiting Bacterium.</title>
        <authorList>
            <person name="Chouaia B."/>
            <person name="Crotti E."/>
            <person name="Brusetti L."/>
            <person name="Daffonchio D."/>
            <person name="Essoussi I."/>
            <person name="Nouioui I."/>
            <person name="Sbissi I."/>
            <person name="Ghodhbane-Gtari F."/>
            <person name="Gtari M."/>
            <person name="Vacherie B."/>
            <person name="Barbe V."/>
            <person name="Medigue C."/>
            <person name="Gury J."/>
            <person name="Pujic P."/>
            <person name="Normand P."/>
        </authorList>
    </citation>
    <scope>NUCLEOTIDE SEQUENCE [LARGE SCALE GENOMIC DNA]</scope>
    <source>
        <strain evidence="1 2">DD2</strain>
    </source>
</reference>
<proteinExistence type="predicted"/>
<evidence type="ECO:0000313" key="2">
    <source>
        <dbReference type="Proteomes" id="UP000007517"/>
    </source>
</evidence>
<dbReference type="Proteomes" id="UP000007517">
    <property type="component" value="Chromosome"/>
</dbReference>
<reference evidence="2" key="2">
    <citation type="submission" date="2012-02" db="EMBL/GenBank/DDBJ databases">
        <title>Complete genome sequence of Blastococcus saxobsidens strain DD2.</title>
        <authorList>
            <person name="Genoscope."/>
        </authorList>
    </citation>
    <scope>NUCLEOTIDE SEQUENCE [LARGE SCALE GENOMIC DNA]</scope>
    <source>
        <strain evidence="2">DD2</strain>
    </source>
</reference>
<dbReference type="AlphaFoldDB" id="H6RP05"/>
<keyword evidence="2" id="KW-1185">Reference proteome</keyword>
<organism evidence="1 2">
    <name type="scientific">Blastococcus saxobsidens (strain DD2)</name>
    <dbReference type="NCBI Taxonomy" id="1146883"/>
    <lineage>
        <taxon>Bacteria</taxon>
        <taxon>Bacillati</taxon>
        <taxon>Actinomycetota</taxon>
        <taxon>Actinomycetes</taxon>
        <taxon>Geodermatophilales</taxon>
        <taxon>Geodermatophilaceae</taxon>
        <taxon>Blastococcus</taxon>
    </lineage>
</organism>
<evidence type="ECO:0000313" key="1">
    <source>
        <dbReference type="EMBL" id="CCG01467.1"/>
    </source>
</evidence>
<dbReference type="OrthoDB" id="5195484at2"/>
<dbReference type="STRING" id="1146883.BLASA_0506"/>
<accession>H6RP05</accession>
<dbReference type="EMBL" id="FO117623">
    <property type="protein sequence ID" value="CCG01467.1"/>
    <property type="molecule type" value="Genomic_DNA"/>
</dbReference>
<protein>
    <submittedName>
        <fullName evidence="1">Uncharacterized protein</fullName>
    </submittedName>
</protein>
<dbReference type="KEGG" id="bsd:BLASA_0506"/>
<dbReference type="RefSeq" id="WP_014374383.1">
    <property type="nucleotide sequence ID" value="NC_016943.1"/>
</dbReference>
<name>H6RP05_BLASD</name>